<protein>
    <submittedName>
        <fullName evidence="2">Uncharacterized protein</fullName>
    </submittedName>
</protein>
<keyword evidence="3" id="KW-1185">Reference proteome</keyword>
<name>A0AAV4B724_9GAST</name>
<gene>
    <name evidence="2" type="ORF">PoB_004567100</name>
</gene>
<comment type="caution">
    <text evidence="2">The sequence shown here is derived from an EMBL/GenBank/DDBJ whole genome shotgun (WGS) entry which is preliminary data.</text>
</comment>
<evidence type="ECO:0000256" key="1">
    <source>
        <dbReference type="SAM" id="MobiDB-lite"/>
    </source>
</evidence>
<reference evidence="2 3" key="1">
    <citation type="journal article" date="2021" name="Elife">
        <title>Chloroplast acquisition without the gene transfer in kleptoplastic sea slugs, Plakobranchus ocellatus.</title>
        <authorList>
            <person name="Maeda T."/>
            <person name="Takahashi S."/>
            <person name="Yoshida T."/>
            <person name="Shimamura S."/>
            <person name="Takaki Y."/>
            <person name="Nagai Y."/>
            <person name="Toyoda A."/>
            <person name="Suzuki Y."/>
            <person name="Arimoto A."/>
            <person name="Ishii H."/>
            <person name="Satoh N."/>
            <person name="Nishiyama T."/>
            <person name="Hasebe M."/>
            <person name="Maruyama T."/>
            <person name="Minagawa J."/>
            <person name="Obokata J."/>
            <person name="Shigenobu S."/>
        </authorList>
    </citation>
    <scope>NUCLEOTIDE SEQUENCE [LARGE SCALE GENOMIC DNA]</scope>
</reference>
<proteinExistence type="predicted"/>
<dbReference type="AlphaFoldDB" id="A0AAV4B724"/>
<dbReference type="EMBL" id="BLXT01005052">
    <property type="protein sequence ID" value="GFO19166.1"/>
    <property type="molecule type" value="Genomic_DNA"/>
</dbReference>
<dbReference type="Proteomes" id="UP000735302">
    <property type="component" value="Unassembled WGS sequence"/>
</dbReference>
<feature type="region of interest" description="Disordered" evidence="1">
    <location>
        <begin position="1"/>
        <end position="41"/>
    </location>
</feature>
<organism evidence="2 3">
    <name type="scientific">Plakobranchus ocellatus</name>
    <dbReference type="NCBI Taxonomy" id="259542"/>
    <lineage>
        <taxon>Eukaryota</taxon>
        <taxon>Metazoa</taxon>
        <taxon>Spiralia</taxon>
        <taxon>Lophotrochozoa</taxon>
        <taxon>Mollusca</taxon>
        <taxon>Gastropoda</taxon>
        <taxon>Heterobranchia</taxon>
        <taxon>Euthyneura</taxon>
        <taxon>Panpulmonata</taxon>
        <taxon>Sacoglossa</taxon>
        <taxon>Placobranchoidea</taxon>
        <taxon>Plakobranchidae</taxon>
        <taxon>Plakobranchus</taxon>
    </lineage>
</organism>
<evidence type="ECO:0000313" key="3">
    <source>
        <dbReference type="Proteomes" id="UP000735302"/>
    </source>
</evidence>
<sequence>MVPLCKQVNGKLQKEEKCQRSSKSNDSAALPEMQGKQELEKVIDDKNNGGKTRIEWVNPEVPQIRIVRLKNIYTTVQHPKKRPTTKLMFINRKTKISLAYL</sequence>
<evidence type="ECO:0000313" key="2">
    <source>
        <dbReference type="EMBL" id="GFO19166.1"/>
    </source>
</evidence>
<accession>A0AAV4B724</accession>